<dbReference type="PANTHER" id="PTHR11278">
    <property type="entry name" value="40S RIBOSOMAL PROTEIN S7"/>
    <property type="match status" value="1"/>
</dbReference>
<proteinExistence type="inferred from homology"/>
<comment type="similarity">
    <text evidence="1 4">Belongs to the eukaryotic ribosomal protein eS7 family.</text>
</comment>
<keyword evidence="3 4" id="KW-0687">Ribonucleoprotein</keyword>
<dbReference type="PROSITE" id="PS00948">
    <property type="entry name" value="RIBOSOMAL_S7E"/>
    <property type="match status" value="1"/>
</dbReference>
<dbReference type="Pfam" id="PF01251">
    <property type="entry name" value="Ribosomal_S7e"/>
    <property type="match status" value="1"/>
</dbReference>
<gene>
    <name evidence="5" type="primary">RPS7</name>
    <name evidence="5" type="ORF">TSPGSL018_3320</name>
</gene>
<dbReference type="GO" id="GO:0032040">
    <property type="term" value="C:small-subunit processome"/>
    <property type="evidence" value="ECO:0007669"/>
    <property type="project" value="TreeGrafter"/>
</dbReference>
<dbReference type="GO" id="GO:0030686">
    <property type="term" value="C:90S preribosome"/>
    <property type="evidence" value="ECO:0007669"/>
    <property type="project" value="TreeGrafter"/>
</dbReference>
<dbReference type="PANTHER" id="PTHR11278:SF0">
    <property type="entry name" value="SMALL RIBOSOMAL SUBUNIT PROTEIN ES7"/>
    <property type="match status" value="1"/>
</dbReference>
<evidence type="ECO:0000256" key="4">
    <source>
        <dbReference type="RuleBase" id="RU364105"/>
    </source>
</evidence>
<evidence type="ECO:0000256" key="2">
    <source>
        <dbReference type="ARBA" id="ARBA00022980"/>
    </source>
</evidence>
<dbReference type="AlphaFoldDB" id="A0A061RJF7"/>
<dbReference type="GO" id="GO:0022627">
    <property type="term" value="C:cytosolic small ribosomal subunit"/>
    <property type="evidence" value="ECO:0007669"/>
    <property type="project" value="TreeGrafter"/>
</dbReference>
<sequence length="192" mass="21886">MLTARKKIIKEKGQEPDSFEESVAQALFDLEANNSELKSELKDLYITSAREVDVSGSRKAIIIHVPYRLLKAFHKIQHRLIRELEKKFSGKDVVVVAARRILPPAKNGMDKARPRSRTLTAVHDAILEDLVYPTEIVGKRIRYKLDGSKVLKVYLDPKERNATEYKLETFGGVYKKLTGKDVSFEFPVQESS</sequence>
<keyword evidence="2 4" id="KW-0689">Ribosomal protein</keyword>
<evidence type="ECO:0000256" key="3">
    <source>
        <dbReference type="ARBA" id="ARBA00023274"/>
    </source>
</evidence>
<dbReference type="InterPro" id="IPR000554">
    <property type="entry name" value="Ribosomal_eS7"/>
</dbReference>
<dbReference type="GO" id="GO:0006412">
    <property type="term" value="P:translation"/>
    <property type="evidence" value="ECO:0007669"/>
    <property type="project" value="InterPro"/>
</dbReference>
<dbReference type="GO" id="GO:0003735">
    <property type="term" value="F:structural constituent of ribosome"/>
    <property type="evidence" value="ECO:0007669"/>
    <property type="project" value="InterPro"/>
</dbReference>
<dbReference type="InterPro" id="IPR047861">
    <property type="entry name" value="Ribosomal_eS7_CS"/>
</dbReference>
<reference evidence="5" key="1">
    <citation type="submission" date="2014-05" db="EMBL/GenBank/DDBJ databases">
        <title>The transcriptome of the halophilic microalga Tetraselmis sp. GSL018 isolated from the Great Salt Lake, Utah.</title>
        <authorList>
            <person name="Jinkerson R.E."/>
            <person name="D'Adamo S."/>
            <person name="Posewitz M.C."/>
        </authorList>
    </citation>
    <scope>NUCLEOTIDE SEQUENCE</scope>
    <source>
        <strain evidence="5">GSL018</strain>
    </source>
</reference>
<protein>
    <recommendedName>
        <fullName evidence="4">40S ribosomal protein S7</fullName>
    </recommendedName>
</protein>
<organism evidence="5">
    <name type="scientific">Tetraselmis sp. GSL018</name>
    <dbReference type="NCBI Taxonomy" id="582737"/>
    <lineage>
        <taxon>Eukaryota</taxon>
        <taxon>Viridiplantae</taxon>
        <taxon>Chlorophyta</taxon>
        <taxon>core chlorophytes</taxon>
        <taxon>Chlorodendrophyceae</taxon>
        <taxon>Chlorodendrales</taxon>
        <taxon>Chlorodendraceae</taxon>
        <taxon>Tetraselmis</taxon>
    </lineage>
</organism>
<evidence type="ECO:0000313" key="5">
    <source>
        <dbReference type="EMBL" id="JAC70800.1"/>
    </source>
</evidence>
<name>A0A061RJF7_9CHLO</name>
<dbReference type="GO" id="GO:0006364">
    <property type="term" value="P:rRNA processing"/>
    <property type="evidence" value="ECO:0007669"/>
    <property type="project" value="TreeGrafter"/>
</dbReference>
<evidence type="ECO:0000256" key="1">
    <source>
        <dbReference type="ARBA" id="ARBA00007820"/>
    </source>
</evidence>
<accession>A0A061RJF7</accession>
<dbReference type="EMBL" id="GBEZ01015356">
    <property type="protein sequence ID" value="JAC70800.1"/>
    <property type="molecule type" value="Transcribed_RNA"/>
</dbReference>
<dbReference type="GO" id="GO:0042274">
    <property type="term" value="P:ribosomal small subunit biogenesis"/>
    <property type="evidence" value="ECO:0007669"/>
    <property type="project" value="TreeGrafter"/>
</dbReference>